<dbReference type="STRING" id="6412.T1EME2"/>
<dbReference type="GO" id="GO:0007160">
    <property type="term" value="P:cell-matrix adhesion"/>
    <property type="evidence" value="ECO:0000318"/>
    <property type="project" value="GO_Central"/>
</dbReference>
<dbReference type="Pfam" id="PF18124">
    <property type="entry name" value="Kindlin_2_N"/>
    <property type="match status" value="1"/>
</dbReference>
<dbReference type="GO" id="GO:0007229">
    <property type="term" value="P:integrin-mediated signaling pathway"/>
    <property type="evidence" value="ECO:0007669"/>
    <property type="project" value="InterPro"/>
</dbReference>
<dbReference type="CDD" id="cd14473">
    <property type="entry name" value="FERM_B-lobe"/>
    <property type="match status" value="1"/>
</dbReference>
<dbReference type="SMART" id="SM00295">
    <property type="entry name" value="B41"/>
    <property type="match status" value="1"/>
</dbReference>
<dbReference type="HOGENOM" id="CLU_011611_0_0_1"/>
<dbReference type="InterPro" id="IPR001849">
    <property type="entry name" value="PH_domain"/>
</dbReference>
<evidence type="ECO:0000313" key="4">
    <source>
        <dbReference type="EnsemblMetazoa" id="HelroP157627"/>
    </source>
</evidence>
<sequence>MASPLADGSWNLTVEVEELQTERVVRVKGETHIGGLMLKLVESLNIQKDWSDHGLFWPEKNVWLLRTKCTLDQLGVTSTSTLTFTPMHKVITLVLPDLREMACVSVDFSVNVFSVVAKLCKDLGIRHSEELSLTQKLSPDELRKNKGISATRRSQLSGPHTPYGLTSPFDTSTLGSPNRHLSSGTPQSTLGRRSLQSGNPMTPTLNSSTPTTLSRQSPGYSPYNPESLNFDPDSSFAITMPTSIDAVKSYLYYPKSYAEKARINAGWLDSSRSLLEQGIKECDMLFLKFKFFSFYDLNLKYDAVRINQIYEQAKWSVLSEEVDCTEEEMITLAAIQLQVTHQSTLPQPSFDQTEGNQTDDEIDAALNDLQTTLEGSNLNSVDKVNGDNGVMDDITETPELREDMRFYKPKKFGLKTSKKYHFTFKETTLTISKLSSSSSSSSSYHHHHGNKHSHNNGNHNGAIYSIDLKGCEVSADVNVSTQKFVIKLLVPSEKGASEFCIKPEREDQYARWMAAFKLATRGHTMADSSYASEVRAIESFLRIHHPSPNPSPQAKVKDILKGTSFEVESYVAPRFLSKIKGTNQIVQRIIDAQMNVGHLNMLESKLQYMKLWQALPEYGLTYFIVKLKGAKKEELLAISPSRLILMDLSRGDTLKSWTFQTMKSWNVNWEIKQVQVCFEEEDLIFQCLTADCKVVHEFIGGYIFLCMRSMENSHNLDQDMFHKLTSGWE</sequence>
<reference evidence="3 5" key="2">
    <citation type="journal article" date="2013" name="Nature">
        <title>Insights into bilaterian evolution from three spiralian genomes.</title>
        <authorList>
            <person name="Simakov O."/>
            <person name="Marletaz F."/>
            <person name="Cho S.J."/>
            <person name="Edsinger-Gonzales E."/>
            <person name="Havlak P."/>
            <person name="Hellsten U."/>
            <person name="Kuo D.H."/>
            <person name="Larsson T."/>
            <person name="Lv J."/>
            <person name="Arendt D."/>
            <person name="Savage R."/>
            <person name="Osoegawa K."/>
            <person name="de Jong P."/>
            <person name="Grimwood J."/>
            <person name="Chapman J.A."/>
            <person name="Shapiro H."/>
            <person name="Aerts A."/>
            <person name="Otillar R.P."/>
            <person name="Terry A.Y."/>
            <person name="Boore J.L."/>
            <person name="Grigoriev I.V."/>
            <person name="Lindberg D.R."/>
            <person name="Seaver E.C."/>
            <person name="Weisblat D.A."/>
            <person name="Putnam N.H."/>
            <person name="Rokhsar D.S."/>
        </authorList>
    </citation>
    <scope>NUCLEOTIDE SEQUENCE</scope>
</reference>
<feature type="domain" description="PH" evidence="2">
    <location>
        <begin position="399"/>
        <end position="521"/>
    </location>
</feature>
<feature type="region of interest" description="Disordered" evidence="1">
    <location>
        <begin position="143"/>
        <end position="226"/>
    </location>
</feature>
<dbReference type="FunCoup" id="T1EME2">
    <property type="interactions" value="277"/>
</dbReference>
<dbReference type="SUPFAM" id="SSF47031">
    <property type="entry name" value="Second domain of FERM"/>
    <property type="match status" value="1"/>
</dbReference>
<dbReference type="RefSeq" id="XP_009026088.1">
    <property type="nucleotide sequence ID" value="XM_009027840.1"/>
</dbReference>
<dbReference type="AlphaFoldDB" id="T1EME2"/>
<protein>
    <recommendedName>
        <fullName evidence="2">PH domain-containing protein</fullName>
    </recommendedName>
</protein>
<evidence type="ECO:0000259" key="2">
    <source>
        <dbReference type="PROSITE" id="PS50003"/>
    </source>
</evidence>
<reference evidence="5" key="1">
    <citation type="submission" date="2012-12" db="EMBL/GenBank/DDBJ databases">
        <authorList>
            <person name="Hellsten U."/>
            <person name="Grimwood J."/>
            <person name="Chapman J.A."/>
            <person name="Shapiro H."/>
            <person name="Aerts A."/>
            <person name="Otillar R.P."/>
            <person name="Terry A.Y."/>
            <person name="Boore J.L."/>
            <person name="Simakov O."/>
            <person name="Marletaz F."/>
            <person name="Cho S.-J."/>
            <person name="Edsinger-Gonzales E."/>
            <person name="Havlak P."/>
            <person name="Kuo D.-H."/>
            <person name="Larsson T."/>
            <person name="Lv J."/>
            <person name="Arendt D."/>
            <person name="Savage R."/>
            <person name="Osoegawa K."/>
            <person name="de Jong P."/>
            <person name="Lindberg D.R."/>
            <person name="Seaver E.C."/>
            <person name="Weisblat D.A."/>
            <person name="Putnam N.H."/>
            <person name="Grigoriev I.V."/>
            <person name="Rokhsar D.S."/>
        </authorList>
    </citation>
    <scope>NUCLEOTIDE SEQUENCE</scope>
</reference>
<dbReference type="InParanoid" id="T1EME2"/>
<dbReference type="EMBL" id="AMQM01006666">
    <property type="status" value="NOT_ANNOTATED_CDS"/>
    <property type="molecule type" value="Genomic_DNA"/>
</dbReference>
<dbReference type="eggNOG" id="KOG3727">
    <property type="taxonomic scope" value="Eukaryota"/>
</dbReference>
<dbReference type="PANTHER" id="PTHR16160:SF13">
    <property type="entry name" value="FERMITIN 2-RELATED"/>
    <property type="match status" value="1"/>
</dbReference>
<dbReference type="Pfam" id="PF00373">
    <property type="entry name" value="FERM_M"/>
    <property type="match status" value="1"/>
</dbReference>
<dbReference type="InterPro" id="IPR040790">
    <property type="entry name" value="Kindlin_2_N"/>
</dbReference>
<dbReference type="PANTHER" id="PTHR16160">
    <property type="entry name" value="FERMITIN 2-RELATED"/>
    <property type="match status" value="1"/>
</dbReference>
<dbReference type="CTD" id="20197742"/>
<dbReference type="GO" id="GO:0005178">
    <property type="term" value="F:integrin binding"/>
    <property type="evidence" value="ECO:0000318"/>
    <property type="project" value="GO_Central"/>
</dbReference>
<dbReference type="GO" id="GO:0030055">
    <property type="term" value="C:cell-substrate junction"/>
    <property type="evidence" value="ECO:0000318"/>
    <property type="project" value="GO_Central"/>
</dbReference>
<dbReference type="GeneID" id="20197742"/>
<dbReference type="InterPro" id="IPR019749">
    <property type="entry name" value="Band_41_domain"/>
</dbReference>
<feature type="compositionally biased region" description="Polar residues" evidence="1">
    <location>
        <begin position="215"/>
        <end position="226"/>
    </location>
</feature>
<dbReference type="InterPro" id="IPR011993">
    <property type="entry name" value="PH-like_dom_sf"/>
</dbReference>
<name>T1EME2_HELRO</name>
<evidence type="ECO:0000313" key="3">
    <source>
        <dbReference type="EMBL" id="ESN95786.1"/>
    </source>
</evidence>
<dbReference type="Gene3D" id="1.20.80.10">
    <property type="match status" value="1"/>
</dbReference>
<dbReference type="EMBL" id="AMQM01006665">
    <property type="status" value="NOT_ANNOTATED_CDS"/>
    <property type="molecule type" value="Genomic_DNA"/>
</dbReference>
<dbReference type="InterPro" id="IPR019748">
    <property type="entry name" value="FERM_central"/>
</dbReference>
<dbReference type="CDD" id="cd17095">
    <property type="entry name" value="FERM_F0_kindlins"/>
    <property type="match status" value="1"/>
</dbReference>
<evidence type="ECO:0000313" key="5">
    <source>
        <dbReference type="Proteomes" id="UP000015101"/>
    </source>
</evidence>
<proteinExistence type="predicted"/>
<dbReference type="OMA" id="PEHGIHY"/>
<dbReference type="Gene3D" id="3.10.20.90">
    <property type="entry name" value="Phosphatidylinositol 3-kinase Catalytic Subunit, Chain A, domain 1"/>
    <property type="match status" value="2"/>
</dbReference>
<keyword evidence="5" id="KW-1185">Reference proteome</keyword>
<organism evidence="4 5">
    <name type="scientific">Helobdella robusta</name>
    <name type="common">Californian leech</name>
    <dbReference type="NCBI Taxonomy" id="6412"/>
    <lineage>
        <taxon>Eukaryota</taxon>
        <taxon>Metazoa</taxon>
        <taxon>Spiralia</taxon>
        <taxon>Lophotrochozoa</taxon>
        <taxon>Annelida</taxon>
        <taxon>Clitellata</taxon>
        <taxon>Hirudinea</taxon>
        <taxon>Rhynchobdellida</taxon>
        <taxon>Glossiphoniidae</taxon>
        <taxon>Helobdella</taxon>
    </lineage>
</organism>
<dbReference type="InterPro" id="IPR035963">
    <property type="entry name" value="FERM_2"/>
</dbReference>
<reference evidence="4" key="3">
    <citation type="submission" date="2015-06" db="UniProtKB">
        <authorList>
            <consortium name="EnsemblMetazoa"/>
        </authorList>
    </citation>
    <scope>IDENTIFICATION</scope>
</reference>
<feature type="compositionally biased region" description="Polar residues" evidence="1">
    <location>
        <begin position="168"/>
        <end position="198"/>
    </location>
</feature>
<dbReference type="EnsemblMetazoa" id="HelroT157627">
    <property type="protein sequence ID" value="HelroP157627"/>
    <property type="gene ID" value="HelroG157627"/>
</dbReference>
<feature type="region of interest" description="Disordered" evidence="1">
    <location>
        <begin position="435"/>
        <end position="458"/>
    </location>
</feature>
<dbReference type="InterPro" id="IPR037843">
    <property type="entry name" value="Kindlin/fermitin"/>
</dbReference>
<dbReference type="KEGG" id="hro:HELRODRAFT_157627"/>
<feature type="compositionally biased region" description="Basic residues" evidence="1">
    <location>
        <begin position="444"/>
        <end position="454"/>
    </location>
</feature>
<dbReference type="InterPro" id="IPR014352">
    <property type="entry name" value="FERM/acyl-CoA-bd_prot_sf"/>
</dbReference>
<dbReference type="Proteomes" id="UP000015101">
    <property type="component" value="Unassembled WGS sequence"/>
</dbReference>
<gene>
    <name evidence="4" type="primary">20197742</name>
    <name evidence="3" type="ORF">HELRODRAFT_157627</name>
</gene>
<dbReference type="PROSITE" id="PS50003">
    <property type="entry name" value="PH_DOMAIN"/>
    <property type="match status" value="1"/>
</dbReference>
<dbReference type="SUPFAM" id="SSF50729">
    <property type="entry name" value="PH domain-like"/>
    <property type="match status" value="2"/>
</dbReference>
<accession>T1EME2</accession>
<dbReference type="SMART" id="SM00233">
    <property type="entry name" value="PH"/>
    <property type="match status" value="1"/>
</dbReference>
<dbReference type="EMBL" id="KB097502">
    <property type="protein sequence ID" value="ESN95786.1"/>
    <property type="molecule type" value="Genomic_DNA"/>
</dbReference>
<feature type="compositionally biased region" description="Low complexity" evidence="1">
    <location>
        <begin position="199"/>
        <end position="214"/>
    </location>
</feature>
<dbReference type="OrthoDB" id="10057618at2759"/>
<evidence type="ECO:0000256" key="1">
    <source>
        <dbReference type="SAM" id="MobiDB-lite"/>
    </source>
</evidence>
<dbReference type="Gene3D" id="2.30.29.30">
    <property type="entry name" value="Pleckstrin-homology domain (PH domain)/Phosphotyrosine-binding domain (PTB)"/>
    <property type="match status" value="2"/>
</dbReference>